<reference evidence="2" key="2">
    <citation type="submission" date="2023-05" db="EMBL/GenBank/DDBJ databases">
        <authorList>
            <consortium name="Lawrence Berkeley National Laboratory"/>
            <person name="Steindorff A."/>
            <person name="Hensen N."/>
            <person name="Bonometti L."/>
            <person name="Westerberg I."/>
            <person name="Brannstrom I.O."/>
            <person name="Guillou S."/>
            <person name="Cros-Aarteil S."/>
            <person name="Calhoun S."/>
            <person name="Haridas S."/>
            <person name="Kuo A."/>
            <person name="Mondo S."/>
            <person name="Pangilinan J."/>
            <person name="Riley R."/>
            <person name="Labutti K."/>
            <person name="Andreopoulos B."/>
            <person name="Lipzen A."/>
            <person name="Chen C."/>
            <person name="Yanf M."/>
            <person name="Daum C."/>
            <person name="Ng V."/>
            <person name="Clum A."/>
            <person name="Ohm R."/>
            <person name="Martin F."/>
            <person name="Silar P."/>
            <person name="Natvig D."/>
            <person name="Lalanne C."/>
            <person name="Gautier V."/>
            <person name="Ament-Velasquez S.L."/>
            <person name="Kruys A."/>
            <person name="Hutchinson M.I."/>
            <person name="Powell A.J."/>
            <person name="Barry K."/>
            <person name="Miller A.N."/>
            <person name="Grigoriev I.V."/>
            <person name="Debuchy R."/>
            <person name="Gladieux P."/>
            <person name="Thoren M.H."/>
            <person name="Johannesson H."/>
        </authorList>
    </citation>
    <scope>NUCLEOTIDE SEQUENCE</scope>
    <source>
        <strain evidence="2">CBS 315.58</strain>
    </source>
</reference>
<evidence type="ECO:0000313" key="3">
    <source>
        <dbReference type="Proteomes" id="UP001303160"/>
    </source>
</evidence>
<feature type="signal peptide" evidence="1">
    <location>
        <begin position="1"/>
        <end position="19"/>
    </location>
</feature>
<feature type="chain" id="PRO_5042884986" evidence="1">
    <location>
        <begin position="20"/>
        <end position="383"/>
    </location>
</feature>
<keyword evidence="3" id="KW-1185">Reference proteome</keyword>
<proteinExistence type="predicted"/>
<dbReference type="InterPro" id="IPR005198">
    <property type="entry name" value="Glyco_hydro_76"/>
</dbReference>
<keyword evidence="1" id="KW-0732">Signal</keyword>
<dbReference type="InterPro" id="IPR008928">
    <property type="entry name" value="6-hairpin_glycosidase_sf"/>
</dbReference>
<dbReference type="PANTHER" id="PTHR47791:SF3">
    <property type="entry name" value="MEIOTICALLY UP-REGULATED GENE 191 PROTEIN"/>
    <property type="match status" value="1"/>
</dbReference>
<evidence type="ECO:0000256" key="1">
    <source>
        <dbReference type="SAM" id="SignalP"/>
    </source>
</evidence>
<sequence>MKLSHILLTVLPLSQPASSLTTRQDTNSSLNLNYTLLSHRALDGLNTAFFNTTAQRWSPDDAWWLSAIALTNLLSYSISTNTTSYLPQITSVLEAQSKPLPWWPQGNGSFRADSTDDTGWYALALLSTYDLTHNSTYLSLTTTDEAYMSQYWLNTSCSGGLIQQIPSQSYKNAISNELYISLAAGLYLRTDDKNYLDKAVMAWDWFRESGMINQQDLVNDGLTSDCRNNNQTEWSYNQGVILGALVDLYHATGNSSYLSQAKTIADAAIAVSTSPLITTTDNSPSGTILTESCEHDGRCNNDQQAFKGIFAYNLGKLDREFDERPYRGVLTAWAETMWRYDKAVVQSDGVEGDLYDVSWAGPYGEASLGRQVSAGGLLVGLID</sequence>
<dbReference type="SUPFAM" id="SSF48208">
    <property type="entry name" value="Six-hairpin glycosidases"/>
    <property type="match status" value="1"/>
</dbReference>
<name>A0AAN6X9Q2_9PEZI</name>
<dbReference type="InterPro" id="IPR053169">
    <property type="entry name" value="MUG_Protein"/>
</dbReference>
<dbReference type="Gene3D" id="1.50.10.20">
    <property type="match status" value="1"/>
</dbReference>
<dbReference type="PANTHER" id="PTHR47791">
    <property type="entry name" value="MEIOTICALLY UP-REGULATED GENE 191 PROTEIN"/>
    <property type="match status" value="1"/>
</dbReference>
<reference evidence="2" key="1">
    <citation type="journal article" date="2023" name="Mol. Phylogenet. Evol.">
        <title>Genome-scale phylogeny and comparative genomics of the fungal order Sordariales.</title>
        <authorList>
            <person name="Hensen N."/>
            <person name="Bonometti L."/>
            <person name="Westerberg I."/>
            <person name="Brannstrom I.O."/>
            <person name="Guillou S."/>
            <person name="Cros-Aarteil S."/>
            <person name="Calhoun S."/>
            <person name="Haridas S."/>
            <person name="Kuo A."/>
            <person name="Mondo S."/>
            <person name="Pangilinan J."/>
            <person name="Riley R."/>
            <person name="LaButti K."/>
            <person name="Andreopoulos B."/>
            <person name="Lipzen A."/>
            <person name="Chen C."/>
            <person name="Yan M."/>
            <person name="Daum C."/>
            <person name="Ng V."/>
            <person name="Clum A."/>
            <person name="Steindorff A."/>
            <person name="Ohm R.A."/>
            <person name="Martin F."/>
            <person name="Silar P."/>
            <person name="Natvig D.O."/>
            <person name="Lalanne C."/>
            <person name="Gautier V."/>
            <person name="Ament-Velasquez S.L."/>
            <person name="Kruys A."/>
            <person name="Hutchinson M.I."/>
            <person name="Powell A.J."/>
            <person name="Barry K."/>
            <person name="Miller A.N."/>
            <person name="Grigoriev I.V."/>
            <person name="Debuchy R."/>
            <person name="Gladieux P."/>
            <person name="Hiltunen Thoren M."/>
            <person name="Johannesson H."/>
        </authorList>
    </citation>
    <scope>NUCLEOTIDE SEQUENCE</scope>
    <source>
        <strain evidence="2">CBS 315.58</strain>
    </source>
</reference>
<organism evidence="2 3">
    <name type="scientific">Triangularia verruculosa</name>
    <dbReference type="NCBI Taxonomy" id="2587418"/>
    <lineage>
        <taxon>Eukaryota</taxon>
        <taxon>Fungi</taxon>
        <taxon>Dikarya</taxon>
        <taxon>Ascomycota</taxon>
        <taxon>Pezizomycotina</taxon>
        <taxon>Sordariomycetes</taxon>
        <taxon>Sordariomycetidae</taxon>
        <taxon>Sordariales</taxon>
        <taxon>Podosporaceae</taxon>
        <taxon>Triangularia</taxon>
    </lineage>
</organism>
<dbReference type="GO" id="GO:0016787">
    <property type="term" value="F:hydrolase activity"/>
    <property type="evidence" value="ECO:0007669"/>
    <property type="project" value="UniProtKB-KW"/>
</dbReference>
<comment type="caution">
    <text evidence="2">The sequence shown here is derived from an EMBL/GenBank/DDBJ whole genome shotgun (WGS) entry which is preliminary data.</text>
</comment>
<evidence type="ECO:0000313" key="2">
    <source>
        <dbReference type="EMBL" id="KAK4196484.1"/>
    </source>
</evidence>
<dbReference type="Pfam" id="PF03663">
    <property type="entry name" value="Glyco_hydro_76"/>
    <property type="match status" value="1"/>
</dbReference>
<dbReference type="GO" id="GO:0005975">
    <property type="term" value="P:carbohydrate metabolic process"/>
    <property type="evidence" value="ECO:0007669"/>
    <property type="project" value="InterPro"/>
</dbReference>
<gene>
    <name evidence="2" type="ORF">QBC40DRAFT_183344</name>
</gene>
<dbReference type="Proteomes" id="UP001303160">
    <property type="component" value="Unassembled WGS sequence"/>
</dbReference>
<keyword evidence="2" id="KW-0378">Hydrolase</keyword>
<protein>
    <submittedName>
        <fullName evidence="2">Glycoside hydrolase family 76 protein</fullName>
    </submittedName>
</protein>
<accession>A0AAN6X9Q2</accession>
<dbReference type="AlphaFoldDB" id="A0AAN6X9Q2"/>
<dbReference type="EMBL" id="MU863983">
    <property type="protein sequence ID" value="KAK4196484.1"/>
    <property type="molecule type" value="Genomic_DNA"/>
</dbReference>